<dbReference type="InterPro" id="IPR037523">
    <property type="entry name" value="VOC_core"/>
</dbReference>
<dbReference type="PANTHER" id="PTHR34109">
    <property type="entry name" value="BNAUNNG04460D PROTEIN-RELATED"/>
    <property type="match status" value="1"/>
</dbReference>
<dbReference type="AlphaFoldDB" id="A0A939PRR3"/>
<proteinExistence type="predicted"/>
<dbReference type="InterPro" id="IPR029068">
    <property type="entry name" value="Glyas_Bleomycin-R_OHBP_Dase"/>
</dbReference>
<dbReference type="InterPro" id="IPR004360">
    <property type="entry name" value="Glyas_Fos-R_dOase_dom"/>
</dbReference>
<evidence type="ECO:0000313" key="3">
    <source>
        <dbReference type="Proteomes" id="UP000669179"/>
    </source>
</evidence>
<dbReference type="SUPFAM" id="SSF54593">
    <property type="entry name" value="Glyoxalase/Bleomycin resistance protein/Dihydroxybiphenyl dioxygenase"/>
    <property type="match status" value="1"/>
</dbReference>
<dbReference type="PANTHER" id="PTHR34109:SF1">
    <property type="entry name" value="VOC DOMAIN-CONTAINING PROTEIN"/>
    <property type="match status" value="1"/>
</dbReference>
<feature type="domain" description="VOC" evidence="1">
    <location>
        <begin position="11"/>
        <end position="122"/>
    </location>
</feature>
<dbReference type="RefSeq" id="WP_208263271.1">
    <property type="nucleotide sequence ID" value="NZ_JAGEOJ010000031.1"/>
</dbReference>
<evidence type="ECO:0000259" key="1">
    <source>
        <dbReference type="PROSITE" id="PS51819"/>
    </source>
</evidence>
<sequence length="124" mass="13630">MTDSTSASTRRTFYPLVNYADPAKAIEWLEKAFGFEAHDVYKGDDGQIVHAQVRYDTGVFMISQAPAGGAGIYVAVDDPDAHHDRAKAAGAEITMDLTDQPYGSREYGAKDLEGNAWYFGTYRP</sequence>
<organism evidence="2 3">
    <name type="scientific">Actinomadura barringtoniae</name>
    <dbReference type="NCBI Taxonomy" id="1427535"/>
    <lineage>
        <taxon>Bacteria</taxon>
        <taxon>Bacillati</taxon>
        <taxon>Actinomycetota</taxon>
        <taxon>Actinomycetes</taxon>
        <taxon>Streptosporangiales</taxon>
        <taxon>Thermomonosporaceae</taxon>
        <taxon>Actinomadura</taxon>
    </lineage>
</organism>
<evidence type="ECO:0000313" key="2">
    <source>
        <dbReference type="EMBL" id="MBO2455043.1"/>
    </source>
</evidence>
<keyword evidence="3" id="KW-1185">Reference proteome</keyword>
<dbReference type="Proteomes" id="UP000669179">
    <property type="component" value="Unassembled WGS sequence"/>
</dbReference>
<dbReference type="Gene3D" id="3.30.720.120">
    <property type="match status" value="1"/>
</dbReference>
<name>A0A939PRR3_9ACTN</name>
<accession>A0A939PRR3</accession>
<protein>
    <submittedName>
        <fullName evidence="2">VOC family protein</fullName>
    </submittedName>
</protein>
<dbReference type="Gene3D" id="3.30.720.110">
    <property type="match status" value="1"/>
</dbReference>
<dbReference type="EMBL" id="JAGEOJ010000031">
    <property type="protein sequence ID" value="MBO2455043.1"/>
    <property type="molecule type" value="Genomic_DNA"/>
</dbReference>
<dbReference type="Pfam" id="PF00903">
    <property type="entry name" value="Glyoxalase"/>
    <property type="match status" value="1"/>
</dbReference>
<comment type="caution">
    <text evidence="2">The sequence shown here is derived from an EMBL/GenBank/DDBJ whole genome shotgun (WGS) entry which is preliminary data.</text>
</comment>
<gene>
    <name evidence="2" type="ORF">J4573_48705</name>
</gene>
<reference evidence="2" key="1">
    <citation type="submission" date="2021-03" db="EMBL/GenBank/DDBJ databases">
        <authorList>
            <person name="Kanchanasin P."/>
            <person name="Saeng-In P."/>
            <person name="Phongsopitanun W."/>
            <person name="Yuki M."/>
            <person name="Kudo T."/>
            <person name="Ohkuma M."/>
            <person name="Tanasupawat S."/>
        </authorList>
    </citation>
    <scope>NUCLEOTIDE SEQUENCE</scope>
    <source>
        <strain evidence="2">GKU 128</strain>
    </source>
</reference>
<dbReference type="PROSITE" id="PS51819">
    <property type="entry name" value="VOC"/>
    <property type="match status" value="1"/>
</dbReference>